<protein>
    <submittedName>
        <fullName evidence="2">Uncharacterized protein</fullName>
    </submittedName>
</protein>
<dbReference type="AlphaFoldDB" id="A0A5J4V4W5"/>
<comment type="caution">
    <text evidence="2">The sequence shown here is derived from an EMBL/GenBank/DDBJ whole genome shotgun (WGS) entry which is preliminary data.</text>
</comment>
<proteinExistence type="predicted"/>
<feature type="compositionally biased region" description="Acidic residues" evidence="1">
    <location>
        <begin position="137"/>
        <end position="148"/>
    </location>
</feature>
<feature type="compositionally biased region" description="Basic and acidic residues" evidence="1">
    <location>
        <begin position="195"/>
        <end position="206"/>
    </location>
</feature>
<evidence type="ECO:0000256" key="1">
    <source>
        <dbReference type="SAM" id="MobiDB-lite"/>
    </source>
</evidence>
<feature type="compositionally biased region" description="Acidic residues" evidence="1">
    <location>
        <begin position="166"/>
        <end position="191"/>
    </location>
</feature>
<accession>A0A5J4V4W5</accession>
<feature type="compositionally biased region" description="Basic and acidic residues" evidence="1">
    <location>
        <begin position="149"/>
        <end position="164"/>
    </location>
</feature>
<name>A0A5J4V4W5_9EUKA</name>
<sequence length="661" mass="75488">MENDEETLLLIQGINRQSSEELEDCMYDVVPLLATKLESNNSDIIRSSMLVLEKMARRCNSAKEMTLYINGAIIKDKNGPKYYQTYYLAHLFVNILSFRLTTGSQMIALGFIPNLIRRILRPFKGWYTNIKAFNDQGDNDDSTDEYQDEKEQKEVEIKEKKQYLNEDSESELGETSEEDLSECSDLSEDEQQQQQKEKDQQQMKVDDESEDTFDINSFTSFYFENQWRKSQSIRDGIPIVRSSIKGVSPLFDVTLEVIAKSLGSNIKDIVSSLINTGIQPIFTPIPNISAEKENDLRLKCKTALWYMMLHLLRSMTLSMREVELRETGWRLLKKENIGTSSSSSQASSKSPSFINSVFYNRSDELKEILNDLQRNDLKEEINDFQKDIKTINSKYKLKKPSKNEIEKQEQDKLHKAIAAAMELLISKSVILSSRAIILVQAATKKFIQEGFDPIHFSFSRNARGCAQSLLDHQTNHPFFTLLYSHQLQNLDICEQTPIYASAEVIIKDRKKQRQNFASNNEQKSDGQISSVNIWNKEVDRIFEILGLHSELVQVSSCFLKYATNLISYESQHPFIDTALSFVSLLPQSQLASRNQILLINSLLLSLIPALNVSSQAASLNAALTGGKTKKEVVADQRLNSLIPDILTKFKSKLLQKMLMFA</sequence>
<gene>
    <name evidence="2" type="ORF">EZS28_027348</name>
</gene>
<organism evidence="2 3">
    <name type="scientific">Streblomastix strix</name>
    <dbReference type="NCBI Taxonomy" id="222440"/>
    <lineage>
        <taxon>Eukaryota</taxon>
        <taxon>Metamonada</taxon>
        <taxon>Preaxostyla</taxon>
        <taxon>Oxymonadida</taxon>
        <taxon>Streblomastigidae</taxon>
        <taxon>Streblomastix</taxon>
    </lineage>
</organism>
<reference evidence="2 3" key="1">
    <citation type="submission" date="2019-03" db="EMBL/GenBank/DDBJ databases">
        <title>Single cell metagenomics reveals metabolic interactions within the superorganism composed of flagellate Streblomastix strix and complex community of Bacteroidetes bacteria on its surface.</title>
        <authorList>
            <person name="Treitli S.C."/>
            <person name="Kolisko M."/>
            <person name="Husnik F."/>
            <person name="Keeling P."/>
            <person name="Hampl V."/>
        </authorList>
    </citation>
    <scope>NUCLEOTIDE SEQUENCE [LARGE SCALE GENOMIC DNA]</scope>
    <source>
        <strain evidence="2">ST1C</strain>
    </source>
</reference>
<dbReference type="EMBL" id="SNRW01010030">
    <property type="protein sequence ID" value="KAA6377125.1"/>
    <property type="molecule type" value="Genomic_DNA"/>
</dbReference>
<evidence type="ECO:0000313" key="3">
    <source>
        <dbReference type="Proteomes" id="UP000324800"/>
    </source>
</evidence>
<evidence type="ECO:0000313" key="2">
    <source>
        <dbReference type="EMBL" id="KAA6377125.1"/>
    </source>
</evidence>
<dbReference type="Proteomes" id="UP000324800">
    <property type="component" value="Unassembled WGS sequence"/>
</dbReference>
<feature type="region of interest" description="Disordered" evidence="1">
    <location>
        <begin position="137"/>
        <end position="210"/>
    </location>
</feature>